<dbReference type="GO" id="GO:0016020">
    <property type="term" value="C:membrane"/>
    <property type="evidence" value="ECO:0007669"/>
    <property type="project" value="UniProtKB-SubCell"/>
</dbReference>
<evidence type="ECO:0000256" key="4">
    <source>
        <dbReference type="ARBA" id="ARBA00022729"/>
    </source>
</evidence>
<accession>A0ABD3RZH0</accession>
<comment type="subcellular location">
    <subcellularLocation>
        <location evidence="1">Membrane</location>
        <topology evidence="1">Single-pass type I membrane protein</topology>
    </subcellularLocation>
</comment>
<keyword evidence="5 7" id="KW-1133">Transmembrane helix</keyword>
<dbReference type="EMBL" id="JALLPB020000099">
    <property type="protein sequence ID" value="KAL3817612.1"/>
    <property type="molecule type" value="Genomic_DNA"/>
</dbReference>
<dbReference type="PANTHER" id="PTHR22811">
    <property type="entry name" value="TRANSMEMBRANE EMP24 DOMAIN-CONTAINING PROTEIN"/>
    <property type="match status" value="1"/>
</dbReference>
<dbReference type="SMART" id="SM01190">
    <property type="entry name" value="EMP24_GP25L"/>
    <property type="match status" value="1"/>
</dbReference>
<sequence length="257" mass="29289">MTRRPHRAPMLPPSSFICLLILACFQLFAPSILVRADGSYSHTIPYDDEECILIRIPKDQSHVIRGSFDCLDSNVPTDPVRVALYDSREEMIWSSPYGASRGSFSRAGTGRHWLCLENGLTYERSLRTIPDVVGLRVERTIGFSLRVRRPQGLVRELIKDEVSAAVDAPDVDIDDVDHAMDKLVELADELNANFDALADHLSFMKAREMVHRELHEETFTKVVRWNILEICAVVVVAFGQVLNVWWIMKRRTNAGYY</sequence>
<dbReference type="Pfam" id="PF01105">
    <property type="entry name" value="EMP24_GP25L"/>
    <property type="match status" value="1"/>
</dbReference>
<evidence type="ECO:0000256" key="2">
    <source>
        <dbReference type="ARBA" id="ARBA00007104"/>
    </source>
</evidence>
<gene>
    <name evidence="10" type="ORF">ACHAXA_006501</name>
</gene>
<evidence type="ECO:0000256" key="8">
    <source>
        <dbReference type="SAM" id="SignalP"/>
    </source>
</evidence>
<feature type="chain" id="PRO_5044853935" description="GOLD domain-containing protein" evidence="8">
    <location>
        <begin position="37"/>
        <end position="257"/>
    </location>
</feature>
<name>A0ABD3RZH0_9STRA</name>
<comment type="similarity">
    <text evidence="2">Belongs to the EMP24/GP25L family.</text>
</comment>
<evidence type="ECO:0000313" key="10">
    <source>
        <dbReference type="EMBL" id="KAL3817612.1"/>
    </source>
</evidence>
<comment type="caution">
    <text evidence="10">The sequence shown here is derived from an EMBL/GenBank/DDBJ whole genome shotgun (WGS) entry which is preliminary data.</text>
</comment>
<evidence type="ECO:0000256" key="5">
    <source>
        <dbReference type="ARBA" id="ARBA00022989"/>
    </source>
</evidence>
<evidence type="ECO:0000256" key="7">
    <source>
        <dbReference type="SAM" id="Phobius"/>
    </source>
</evidence>
<reference evidence="10 11" key="1">
    <citation type="submission" date="2024-10" db="EMBL/GenBank/DDBJ databases">
        <title>Updated reference genomes for cyclostephanoid diatoms.</title>
        <authorList>
            <person name="Roberts W.R."/>
            <person name="Alverson A.J."/>
        </authorList>
    </citation>
    <scope>NUCLEOTIDE SEQUENCE [LARGE SCALE GENOMIC DNA]</scope>
    <source>
        <strain evidence="10 11">AJA228-03</strain>
    </source>
</reference>
<dbReference type="InterPro" id="IPR015720">
    <property type="entry name" value="Emp24-like"/>
</dbReference>
<evidence type="ECO:0000313" key="11">
    <source>
        <dbReference type="Proteomes" id="UP001530377"/>
    </source>
</evidence>
<protein>
    <recommendedName>
        <fullName evidence="9">GOLD domain-containing protein</fullName>
    </recommendedName>
</protein>
<dbReference type="Proteomes" id="UP001530377">
    <property type="component" value="Unassembled WGS sequence"/>
</dbReference>
<dbReference type="InterPro" id="IPR009038">
    <property type="entry name" value="GOLD_dom"/>
</dbReference>
<feature type="transmembrane region" description="Helical" evidence="7">
    <location>
        <begin position="225"/>
        <end position="248"/>
    </location>
</feature>
<dbReference type="PROSITE" id="PS51257">
    <property type="entry name" value="PROKAR_LIPOPROTEIN"/>
    <property type="match status" value="1"/>
</dbReference>
<proteinExistence type="inferred from homology"/>
<keyword evidence="4 8" id="KW-0732">Signal</keyword>
<evidence type="ECO:0000256" key="1">
    <source>
        <dbReference type="ARBA" id="ARBA00004479"/>
    </source>
</evidence>
<organism evidence="10 11">
    <name type="scientific">Cyclostephanos tholiformis</name>
    <dbReference type="NCBI Taxonomy" id="382380"/>
    <lineage>
        <taxon>Eukaryota</taxon>
        <taxon>Sar</taxon>
        <taxon>Stramenopiles</taxon>
        <taxon>Ochrophyta</taxon>
        <taxon>Bacillariophyta</taxon>
        <taxon>Coscinodiscophyceae</taxon>
        <taxon>Thalassiosirophycidae</taxon>
        <taxon>Stephanodiscales</taxon>
        <taxon>Stephanodiscaceae</taxon>
        <taxon>Cyclostephanos</taxon>
    </lineage>
</organism>
<evidence type="ECO:0000259" key="9">
    <source>
        <dbReference type="SMART" id="SM01190"/>
    </source>
</evidence>
<feature type="domain" description="GOLD" evidence="9">
    <location>
        <begin position="39"/>
        <end position="249"/>
    </location>
</feature>
<evidence type="ECO:0000256" key="6">
    <source>
        <dbReference type="ARBA" id="ARBA00023136"/>
    </source>
</evidence>
<feature type="signal peptide" evidence="8">
    <location>
        <begin position="1"/>
        <end position="36"/>
    </location>
</feature>
<evidence type="ECO:0000256" key="3">
    <source>
        <dbReference type="ARBA" id="ARBA00022692"/>
    </source>
</evidence>
<keyword evidence="6 7" id="KW-0472">Membrane</keyword>
<keyword evidence="11" id="KW-1185">Reference proteome</keyword>
<keyword evidence="3 7" id="KW-0812">Transmembrane</keyword>
<dbReference type="AlphaFoldDB" id="A0ABD3RZH0"/>